<organism evidence="8 9">
    <name type="scientific">Sphingomonas montanisoli</name>
    <dbReference type="NCBI Taxonomy" id="2606412"/>
    <lineage>
        <taxon>Bacteria</taxon>
        <taxon>Pseudomonadati</taxon>
        <taxon>Pseudomonadota</taxon>
        <taxon>Alphaproteobacteria</taxon>
        <taxon>Sphingomonadales</taxon>
        <taxon>Sphingomonadaceae</taxon>
        <taxon>Sphingomonas</taxon>
    </lineage>
</organism>
<dbReference type="Gene3D" id="1.10.1740.10">
    <property type="match status" value="1"/>
</dbReference>
<evidence type="ECO:0000256" key="2">
    <source>
        <dbReference type="ARBA" id="ARBA00023015"/>
    </source>
</evidence>
<feature type="domain" description="RNA polymerase sigma factor 70 region 4 type 2" evidence="7">
    <location>
        <begin position="95"/>
        <end position="146"/>
    </location>
</feature>
<dbReference type="InterPro" id="IPR013325">
    <property type="entry name" value="RNA_pol_sigma_r2"/>
</dbReference>
<dbReference type="InterPro" id="IPR013249">
    <property type="entry name" value="RNA_pol_sigma70_r4_t2"/>
</dbReference>
<dbReference type="GO" id="GO:0003677">
    <property type="term" value="F:DNA binding"/>
    <property type="evidence" value="ECO:0007669"/>
    <property type="project" value="UniProtKB-KW"/>
</dbReference>
<keyword evidence="3" id="KW-0731">Sigma factor</keyword>
<dbReference type="AlphaFoldDB" id="A0A5D9CAK2"/>
<dbReference type="Pfam" id="PF08281">
    <property type="entry name" value="Sigma70_r4_2"/>
    <property type="match status" value="1"/>
</dbReference>
<dbReference type="InterPro" id="IPR013324">
    <property type="entry name" value="RNA_pol_sigma_r3/r4-like"/>
</dbReference>
<evidence type="ECO:0000256" key="5">
    <source>
        <dbReference type="ARBA" id="ARBA00023163"/>
    </source>
</evidence>
<reference evidence="8 9" key="1">
    <citation type="submission" date="2019-08" db="EMBL/GenBank/DDBJ databases">
        <authorList>
            <person name="Wang G."/>
            <person name="Xu Z."/>
        </authorList>
    </citation>
    <scope>NUCLEOTIDE SEQUENCE [LARGE SCALE GENOMIC DNA]</scope>
    <source>
        <strain evidence="8 9">ZX</strain>
    </source>
</reference>
<evidence type="ECO:0000256" key="1">
    <source>
        <dbReference type="ARBA" id="ARBA00010641"/>
    </source>
</evidence>
<evidence type="ECO:0000259" key="7">
    <source>
        <dbReference type="Pfam" id="PF08281"/>
    </source>
</evidence>
<dbReference type="InterPro" id="IPR007627">
    <property type="entry name" value="RNA_pol_sigma70_r2"/>
</dbReference>
<evidence type="ECO:0000256" key="3">
    <source>
        <dbReference type="ARBA" id="ARBA00023082"/>
    </source>
</evidence>
<dbReference type="InterPro" id="IPR039425">
    <property type="entry name" value="RNA_pol_sigma-70-like"/>
</dbReference>
<dbReference type="GO" id="GO:0016987">
    <property type="term" value="F:sigma factor activity"/>
    <property type="evidence" value="ECO:0007669"/>
    <property type="project" value="UniProtKB-KW"/>
</dbReference>
<keyword evidence="2" id="KW-0805">Transcription regulation</keyword>
<dbReference type="Gene3D" id="1.10.10.10">
    <property type="entry name" value="Winged helix-like DNA-binding domain superfamily/Winged helix DNA-binding domain"/>
    <property type="match status" value="1"/>
</dbReference>
<dbReference type="InterPro" id="IPR014284">
    <property type="entry name" value="RNA_pol_sigma-70_dom"/>
</dbReference>
<feature type="domain" description="RNA polymerase sigma-70 region 2" evidence="6">
    <location>
        <begin position="7"/>
        <end position="63"/>
    </location>
</feature>
<proteinExistence type="inferred from homology"/>
<dbReference type="NCBIfam" id="TIGR02937">
    <property type="entry name" value="sigma70-ECF"/>
    <property type="match status" value="1"/>
</dbReference>
<evidence type="ECO:0000313" key="8">
    <source>
        <dbReference type="EMBL" id="TZG28968.1"/>
    </source>
</evidence>
<keyword evidence="5" id="KW-0804">Transcription</keyword>
<dbReference type="PANTHER" id="PTHR43133">
    <property type="entry name" value="RNA POLYMERASE ECF-TYPE SIGMA FACTO"/>
    <property type="match status" value="1"/>
</dbReference>
<keyword evidence="9" id="KW-1185">Reference proteome</keyword>
<gene>
    <name evidence="8" type="ORF">FYJ91_02155</name>
</gene>
<dbReference type="Proteomes" id="UP000322077">
    <property type="component" value="Unassembled WGS sequence"/>
</dbReference>
<dbReference type="SUPFAM" id="SSF88659">
    <property type="entry name" value="Sigma3 and sigma4 domains of RNA polymerase sigma factors"/>
    <property type="match status" value="1"/>
</dbReference>
<protein>
    <submittedName>
        <fullName evidence="8">Sigma-70 family RNA polymerase sigma factor</fullName>
    </submittedName>
</protein>
<accession>A0A5D9CAK2</accession>
<dbReference type="CDD" id="cd06171">
    <property type="entry name" value="Sigma70_r4"/>
    <property type="match status" value="1"/>
</dbReference>
<dbReference type="InterPro" id="IPR036388">
    <property type="entry name" value="WH-like_DNA-bd_sf"/>
</dbReference>
<evidence type="ECO:0000256" key="4">
    <source>
        <dbReference type="ARBA" id="ARBA00023125"/>
    </source>
</evidence>
<dbReference type="GO" id="GO:0006352">
    <property type="term" value="P:DNA-templated transcription initiation"/>
    <property type="evidence" value="ECO:0007669"/>
    <property type="project" value="InterPro"/>
</dbReference>
<keyword evidence="4" id="KW-0238">DNA-binding</keyword>
<evidence type="ECO:0000259" key="6">
    <source>
        <dbReference type="Pfam" id="PF04542"/>
    </source>
</evidence>
<name>A0A5D9CAK2_9SPHN</name>
<dbReference type="Pfam" id="PF04542">
    <property type="entry name" value="Sigma70_r2"/>
    <property type="match status" value="1"/>
</dbReference>
<dbReference type="EMBL" id="VTOU01000001">
    <property type="protein sequence ID" value="TZG28968.1"/>
    <property type="molecule type" value="Genomic_DNA"/>
</dbReference>
<dbReference type="SUPFAM" id="SSF88946">
    <property type="entry name" value="Sigma2 domain of RNA polymerase sigma factors"/>
    <property type="match status" value="1"/>
</dbReference>
<dbReference type="PANTHER" id="PTHR43133:SF8">
    <property type="entry name" value="RNA POLYMERASE SIGMA FACTOR HI_1459-RELATED"/>
    <property type="match status" value="1"/>
</dbReference>
<evidence type="ECO:0000313" key="9">
    <source>
        <dbReference type="Proteomes" id="UP000322077"/>
    </source>
</evidence>
<comment type="caution">
    <text evidence="8">The sequence shown here is derived from an EMBL/GenBank/DDBJ whole genome shotgun (WGS) entry which is preliminary data.</text>
</comment>
<sequence length="154" mass="17118">MMPHAVVLRRRVRSSVRSDDDADDVVAEAMARAFSVEDWGGVGNGKHYLFRVARNILIDEGRRGAIASFEPIVDMDAVQPSASPEPMLAARDELRQIERFVATLPAQSRRAFVMRRIEERTPGEVAEAMGLSISTVEKHLARAMMLLTRELAAT</sequence>
<comment type="similarity">
    <text evidence="1">Belongs to the sigma-70 factor family. ECF subfamily.</text>
</comment>